<evidence type="ECO:0000256" key="1">
    <source>
        <dbReference type="ARBA" id="ARBA00004141"/>
    </source>
</evidence>
<keyword evidence="2 9" id="KW-0813">Transport</keyword>
<proteinExistence type="inferred from homology"/>
<evidence type="ECO:0000256" key="6">
    <source>
        <dbReference type="ARBA" id="ARBA00023065"/>
    </source>
</evidence>
<dbReference type="InterPro" id="IPR001185">
    <property type="entry name" value="MS_channel"/>
</dbReference>
<organism evidence="10 11">
    <name type="scientific">Brachybacterium halotolerans</name>
    <dbReference type="NCBI Taxonomy" id="2795215"/>
    <lineage>
        <taxon>Bacteria</taxon>
        <taxon>Bacillati</taxon>
        <taxon>Actinomycetota</taxon>
        <taxon>Actinomycetes</taxon>
        <taxon>Micrococcales</taxon>
        <taxon>Dermabacteraceae</taxon>
        <taxon>Brachybacterium</taxon>
    </lineage>
</organism>
<keyword evidence="5 9" id="KW-1133">Transmembrane helix</keyword>
<dbReference type="SUPFAM" id="SSF81330">
    <property type="entry name" value="Gated mechanosensitive channel"/>
    <property type="match status" value="1"/>
</dbReference>
<comment type="subcellular location">
    <subcellularLocation>
        <location evidence="9">Cell membrane</location>
        <topology evidence="9">Multi-pass membrane protein</topology>
    </subcellularLocation>
    <subcellularLocation>
        <location evidence="1">Membrane</location>
        <topology evidence="1">Multi-pass membrane protein</topology>
    </subcellularLocation>
</comment>
<keyword evidence="6 9" id="KW-0406">Ion transport</keyword>
<dbReference type="InterPro" id="IPR037673">
    <property type="entry name" value="MSC/AndL"/>
</dbReference>
<gene>
    <name evidence="9 10" type="primary">mscL</name>
    <name evidence="10" type="ORF">I8D64_16300</name>
</gene>
<dbReference type="Gene3D" id="1.10.1200.120">
    <property type="entry name" value="Large-conductance mechanosensitive channel, MscL, domain 1"/>
    <property type="match status" value="1"/>
</dbReference>
<dbReference type="HAMAP" id="MF_00115">
    <property type="entry name" value="MscL"/>
    <property type="match status" value="1"/>
</dbReference>
<evidence type="ECO:0000256" key="3">
    <source>
        <dbReference type="ARBA" id="ARBA00022475"/>
    </source>
</evidence>
<dbReference type="NCBIfam" id="TIGR00220">
    <property type="entry name" value="mscL"/>
    <property type="match status" value="1"/>
</dbReference>
<dbReference type="EMBL" id="JAEDAJ010000016">
    <property type="protein sequence ID" value="MBK0332965.1"/>
    <property type="molecule type" value="Genomic_DNA"/>
</dbReference>
<feature type="transmembrane region" description="Helical" evidence="9">
    <location>
        <begin position="71"/>
        <end position="94"/>
    </location>
</feature>
<name>A0ABS1BG00_9MICO</name>
<dbReference type="InterPro" id="IPR036019">
    <property type="entry name" value="MscL_channel"/>
</dbReference>
<dbReference type="PANTHER" id="PTHR30266">
    <property type="entry name" value="MECHANOSENSITIVE CHANNEL MSCL"/>
    <property type="match status" value="1"/>
</dbReference>
<keyword evidence="7 9" id="KW-0472">Membrane</keyword>
<comment type="caution">
    <text evidence="10">The sequence shown here is derived from an EMBL/GenBank/DDBJ whole genome shotgun (WGS) entry which is preliminary data.</text>
</comment>
<comment type="subunit">
    <text evidence="9">Homopentamer.</text>
</comment>
<keyword evidence="3 9" id="KW-1003">Cell membrane</keyword>
<accession>A0ABS1BG00</accession>
<evidence type="ECO:0000313" key="10">
    <source>
        <dbReference type="EMBL" id="MBK0332965.1"/>
    </source>
</evidence>
<dbReference type="RefSeq" id="WP_200503854.1">
    <property type="nucleotide sequence ID" value="NZ_JAEDAJ010000016.1"/>
</dbReference>
<evidence type="ECO:0000256" key="2">
    <source>
        <dbReference type="ARBA" id="ARBA00022448"/>
    </source>
</evidence>
<evidence type="ECO:0000256" key="7">
    <source>
        <dbReference type="ARBA" id="ARBA00023136"/>
    </source>
</evidence>
<feature type="transmembrane region" description="Helical" evidence="9">
    <location>
        <begin position="12"/>
        <end position="34"/>
    </location>
</feature>
<keyword evidence="8 9" id="KW-0407">Ion channel</keyword>
<evidence type="ECO:0000256" key="8">
    <source>
        <dbReference type="ARBA" id="ARBA00023303"/>
    </source>
</evidence>
<dbReference type="Proteomes" id="UP000612352">
    <property type="component" value="Unassembled WGS sequence"/>
</dbReference>
<evidence type="ECO:0000313" key="11">
    <source>
        <dbReference type="Proteomes" id="UP000612352"/>
    </source>
</evidence>
<evidence type="ECO:0000256" key="5">
    <source>
        <dbReference type="ARBA" id="ARBA00022989"/>
    </source>
</evidence>
<keyword evidence="4 9" id="KW-0812">Transmembrane</keyword>
<evidence type="ECO:0000256" key="9">
    <source>
        <dbReference type="HAMAP-Rule" id="MF_00115"/>
    </source>
</evidence>
<evidence type="ECO:0000256" key="4">
    <source>
        <dbReference type="ARBA" id="ARBA00022692"/>
    </source>
</evidence>
<keyword evidence="11" id="KW-1185">Reference proteome</keyword>
<comment type="function">
    <text evidence="9">Channel that opens in response to stretch forces in the membrane lipid bilayer. May participate in the regulation of osmotic pressure changes within the cell.</text>
</comment>
<protein>
    <recommendedName>
        <fullName evidence="9">Large-conductance mechanosensitive channel</fullName>
    </recommendedName>
</protein>
<comment type="similarity">
    <text evidence="9">Belongs to the MscL family.</text>
</comment>
<reference evidence="10 11" key="1">
    <citation type="submission" date="2020-12" db="EMBL/GenBank/DDBJ databases">
        <title>Brachybacterium sp. MASK1Z-5, whole genome shotgun sequence.</title>
        <authorList>
            <person name="Tuo L."/>
        </authorList>
    </citation>
    <scope>NUCLEOTIDE SEQUENCE [LARGE SCALE GENOMIC DNA]</scope>
    <source>
        <strain evidence="10 11">MASK1Z-5</strain>
    </source>
</reference>
<dbReference type="PANTHER" id="PTHR30266:SF2">
    <property type="entry name" value="LARGE-CONDUCTANCE MECHANOSENSITIVE CHANNEL"/>
    <property type="match status" value="1"/>
</dbReference>
<dbReference type="Pfam" id="PF01741">
    <property type="entry name" value="MscL"/>
    <property type="match status" value="1"/>
</dbReference>
<feature type="transmembrane region" description="Helical" evidence="9">
    <location>
        <begin position="41"/>
        <end position="59"/>
    </location>
</feature>
<sequence>MKGFKDFVMQGNVIDLAVGVVIGGAFTALVTAFVSYIINPIVAAAGGANGIGLGFHVIASNDKTFVDIGSVISAVITFLITAAVVYFVFVLPMAKARRMAMIRRGEDPDAPEATPEDIALLTEIRDALQNRDASTPGQTPQQ</sequence>